<dbReference type="PANTHER" id="PTHR48081:SF6">
    <property type="entry name" value="PEPTIDASE S9 PROLYL OLIGOPEPTIDASE CATALYTIC DOMAIN-CONTAINING PROTEIN"/>
    <property type="match status" value="1"/>
</dbReference>
<dbReference type="GO" id="GO:0016787">
    <property type="term" value="F:hydrolase activity"/>
    <property type="evidence" value="ECO:0007669"/>
    <property type="project" value="UniProtKB-KW"/>
</dbReference>
<dbReference type="InterPro" id="IPR050300">
    <property type="entry name" value="GDXG_lipolytic_enzyme"/>
</dbReference>
<evidence type="ECO:0000259" key="3">
    <source>
        <dbReference type="Pfam" id="PF20434"/>
    </source>
</evidence>
<dbReference type="SUPFAM" id="SSF53474">
    <property type="entry name" value="alpha/beta-Hydrolases"/>
    <property type="match status" value="1"/>
</dbReference>
<dbReference type="PANTHER" id="PTHR48081">
    <property type="entry name" value="AB HYDROLASE SUPERFAMILY PROTEIN C4A8.06C"/>
    <property type="match status" value="1"/>
</dbReference>
<keyword evidence="1" id="KW-0378">Hydrolase</keyword>
<gene>
    <name evidence="4" type="ORF">NCTC12204_01572</name>
</gene>
<dbReference type="Proteomes" id="UP000352698">
    <property type="component" value="Unassembled WGS sequence"/>
</dbReference>
<dbReference type="InterPro" id="IPR001375">
    <property type="entry name" value="Peptidase_S9_cat"/>
</dbReference>
<sequence length="324" mass="37315">MRTKEIIFDRKANTGLKLYLQEELFESQPIEQRPFILVIPGGGYSFCSEREGEPIALSFLSKGYHAGVLHYHVGEHRHFQKALSDGQKAMELLQECAEEWQIDRHKIAVIGFSAGGHLAAAMSTMLATKPALCLLGYPAILASFSEVMGISAPSLEECVTSDTPPTFLFSTFEDSIVPIENSLLYLRALEENDVPFESHIFQKGPHGLSLATKWYRTSDEVTDERFARWFPFAMEWMESQWEEQEKGNELSTREIIDIPIFQLVKESENQQVLQRFFPGWQDPSRFKLVKRLNLKQLRRMIPDQMTNERFEQLIDGLNRPKEEH</sequence>
<feature type="domain" description="Peptidase S9 prolyl oligopeptidase catalytic" evidence="2">
    <location>
        <begin position="160"/>
        <end position="209"/>
    </location>
</feature>
<evidence type="ECO:0000256" key="1">
    <source>
        <dbReference type="ARBA" id="ARBA00022801"/>
    </source>
</evidence>
<dbReference type="Pfam" id="PF00326">
    <property type="entry name" value="Peptidase_S9"/>
    <property type="match status" value="1"/>
</dbReference>
<feature type="domain" description="BD-FAE-like" evidence="3">
    <location>
        <begin position="31"/>
        <end position="124"/>
    </location>
</feature>
<dbReference type="EMBL" id="CABEEP010000001">
    <property type="protein sequence ID" value="VTQ64739.1"/>
    <property type="molecule type" value="Genomic_DNA"/>
</dbReference>
<dbReference type="InterPro" id="IPR049492">
    <property type="entry name" value="BD-FAE-like_dom"/>
</dbReference>
<dbReference type="Pfam" id="PF20434">
    <property type="entry name" value="BD-FAE"/>
    <property type="match status" value="1"/>
</dbReference>
<dbReference type="RefSeq" id="WP_014834619.1">
    <property type="nucleotide sequence ID" value="NZ_CABEEP010000001.1"/>
</dbReference>
<dbReference type="Gene3D" id="3.40.50.1820">
    <property type="entry name" value="alpha/beta hydrolase"/>
    <property type="match status" value="1"/>
</dbReference>
<evidence type="ECO:0000313" key="5">
    <source>
        <dbReference type="Proteomes" id="UP000352698"/>
    </source>
</evidence>
<evidence type="ECO:0000313" key="4">
    <source>
        <dbReference type="EMBL" id="VTQ64739.1"/>
    </source>
</evidence>
<evidence type="ECO:0000259" key="2">
    <source>
        <dbReference type="Pfam" id="PF00326"/>
    </source>
</evidence>
<dbReference type="InterPro" id="IPR029058">
    <property type="entry name" value="AB_hydrolase_fold"/>
</dbReference>
<dbReference type="AlphaFoldDB" id="A0A4S2CEY7"/>
<proteinExistence type="predicted"/>
<protein>
    <submittedName>
        <fullName evidence="4">Esterase/lipase-like protein</fullName>
    </submittedName>
</protein>
<reference evidence="4 5" key="1">
    <citation type="submission" date="2019-05" db="EMBL/GenBank/DDBJ databases">
        <authorList>
            <consortium name="Pathogen Informatics"/>
        </authorList>
    </citation>
    <scope>NUCLEOTIDE SEQUENCE [LARGE SCALE GENOMIC DNA]</scope>
    <source>
        <strain evidence="4 5">NCTC12204</strain>
    </source>
</reference>
<organism evidence="4 5">
    <name type="scientific">Enterococcus hirae</name>
    <dbReference type="NCBI Taxonomy" id="1354"/>
    <lineage>
        <taxon>Bacteria</taxon>
        <taxon>Bacillati</taxon>
        <taxon>Bacillota</taxon>
        <taxon>Bacilli</taxon>
        <taxon>Lactobacillales</taxon>
        <taxon>Enterococcaceae</taxon>
        <taxon>Enterococcus</taxon>
    </lineage>
</organism>
<name>A0A4S2CEY7_ENTHR</name>
<accession>A0A4S2CEY7</accession>
<comment type="caution">
    <text evidence="4">The sequence shown here is derived from an EMBL/GenBank/DDBJ whole genome shotgun (WGS) entry which is preliminary data.</text>
</comment>